<organism evidence="1 2">
    <name type="scientific">Trichinella spiralis</name>
    <name type="common">Trichina worm</name>
    <dbReference type="NCBI Taxonomy" id="6334"/>
    <lineage>
        <taxon>Eukaryota</taxon>
        <taxon>Metazoa</taxon>
        <taxon>Ecdysozoa</taxon>
        <taxon>Nematoda</taxon>
        <taxon>Enoplea</taxon>
        <taxon>Dorylaimia</taxon>
        <taxon>Trichinellida</taxon>
        <taxon>Trichinellidae</taxon>
        <taxon>Trichinella</taxon>
    </lineage>
</organism>
<dbReference type="InParanoid" id="A0A0V0YXD6"/>
<dbReference type="AlphaFoldDB" id="A0A0V0YXD6"/>
<gene>
    <name evidence="1" type="ORF">T01_11436</name>
</gene>
<comment type="caution">
    <text evidence="1">The sequence shown here is derived from an EMBL/GenBank/DDBJ whole genome shotgun (WGS) entry which is preliminary data.</text>
</comment>
<accession>A0A0V0YXD6</accession>
<evidence type="ECO:0000313" key="2">
    <source>
        <dbReference type="Proteomes" id="UP000054776"/>
    </source>
</evidence>
<evidence type="ECO:0000313" key="1">
    <source>
        <dbReference type="EMBL" id="KRY04921.1"/>
    </source>
</evidence>
<protein>
    <submittedName>
        <fullName evidence="1">Uncharacterized protein</fullName>
    </submittedName>
</protein>
<dbReference type="Proteomes" id="UP000054776">
    <property type="component" value="Unassembled WGS sequence"/>
</dbReference>
<reference evidence="1 2" key="1">
    <citation type="submission" date="2015-01" db="EMBL/GenBank/DDBJ databases">
        <title>Evolution of Trichinella species and genotypes.</title>
        <authorList>
            <person name="Korhonen P.K."/>
            <person name="Edoardo P."/>
            <person name="Giuseppe L.R."/>
            <person name="Gasser R.B."/>
        </authorList>
    </citation>
    <scope>NUCLEOTIDE SEQUENCE [LARGE SCALE GENOMIC DNA]</scope>
    <source>
        <strain evidence="1">ISS3</strain>
    </source>
</reference>
<name>A0A0V0YXD6_TRISP</name>
<proteinExistence type="predicted"/>
<keyword evidence="2" id="KW-1185">Reference proteome</keyword>
<sequence length="36" mass="4167">MQQFHSSISKRCKHLNSYALKFSIKHPKHVISNTAV</sequence>
<dbReference type="EMBL" id="JYDH01003971">
    <property type="protein sequence ID" value="KRY04921.1"/>
    <property type="molecule type" value="Genomic_DNA"/>
</dbReference>